<name>A0A977KZT4_9CYAN</name>
<sequence>MKQLKQLTCIIEREGDDFVSLCPQMNIASQGHSVEEARNNLIEAIELFLETASPNEISARAYSEIYVTQIEVAVG</sequence>
<dbReference type="AlphaFoldDB" id="A0A977KZT4"/>
<gene>
    <name evidence="1" type="ORF">KA717_09920</name>
    <name evidence="2" type="ORF">KA717_10140</name>
</gene>
<dbReference type="SUPFAM" id="SSF143100">
    <property type="entry name" value="TTHA1013/TTHA0281-like"/>
    <property type="match status" value="1"/>
</dbReference>
<dbReference type="EMBL" id="CP073041">
    <property type="protein sequence ID" value="UXE62969.1"/>
    <property type="molecule type" value="Genomic_DNA"/>
</dbReference>
<protein>
    <submittedName>
        <fullName evidence="1">Type II toxin-antitoxin system HicB family antitoxin</fullName>
    </submittedName>
</protein>
<proteinExistence type="predicted"/>
<dbReference type="KEGG" id="wna:KA717_10140"/>
<dbReference type="KEGG" id="wna:KA717_09920"/>
<dbReference type="InterPro" id="IPR035069">
    <property type="entry name" value="TTHA1013/TTHA0281-like"/>
</dbReference>
<evidence type="ECO:0000313" key="2">
    <source>
        <dbReference type="EMBL" id="UXE62999.1"/>
    </source>
</evidence>
<dbReference type="EMBL" id="CP073041">
    <property type="protein sequence ID" value="UXE62999.1"/>
    <property type="molecule type" value="Genomic_DNA"/>
</dbReference>
<reference evidence="1" key="1">
    <citation type="submission" date="2021-04" db="EMBL/GenBank/DDBJ databases">
        <title>Genome sequence of Woronichinia naegeliana from Washington state freshwater lake bloom.</title>
        <authorList>
            <person name="Dreher T.W."/>
        </authorList>
    </citation>
    <scope>NUCLEOTIDE SEQUENCE</scope>
    <source>
        <strain evidence="1">WA131</strain>
    </source>
</reference>
<dbReference type="Proteomes" id="UP001065613">
    <property type="component" value="Chromosome"/>
</dbReference>
<accession>A0A977KZT4</accession>
<dbReference type="Gene3D" id="3.30.160.250">
    <property type="match status" value="1"/>
</dbReference>
<evidence type="ECO:0000313" key="1">
    <source>
        <dbReference type="EMBL" id="UXE62969.1"/>
    </source>
</evidence>
<organism evidence="1">
    <name type="scientific">Woronichinia naegeliana WA131</name>
    <dbReference type="NCBI Taxonomy" id="2824559"/>
    <lineage>
        <taxon>Bacteria</taxon>
        <taxon>Bacillati</taxon>
        <taxon>Cyanobacteriota</taxon>
        <taxon>Cyanophyceae</taxon>
        <taxon>Synechococcales</taxon>
        <taxon>Coelosphaeriaceae</taxon>
        <taxon>Woronichinia</taxon>
    </lineage>
</organism>